<evidence type="ECO:0000313" key="4">
    <source>
        <dbReference type="Proteomes" id="UP000178912"/>
    </source>
</evidence>
<feature type="signal peptide" evidence="2">
    <location>
        <begin position="1"/>
        <end position="19"/>
    </location>
</feature>
<evidence type="ECO:0000256" key="2">
    <source>
        <dbReference type="SAM" id="SignalP"/>
    </source>
</evidence>
<gene>
    <name evidence="3" type="ORF">RAG0_04107</name>
</gene>
<keyword evidence="4" id="KW-1185">Reference proteome</keyword>
<feature type="region of interest" description="Disordered" evidence="1">
    <location>
        <begin position="171"/>
        <end position="197"/>
    </location>
</feature>
<feature type="chain" id="PRO_5009445644" description="Ecp2 effector protein domain-containing protein" evidence="2">
    <location>
        <begin position="20"/>
        <end position="264"/>
    </location>
</feature>
<name>A0A1E1K7L5_9HELO</name>
<dbReference type="Proteomes" id="UP000178912">
    <property type="component" value="Unassembled WGS sequence"/>
</dbReference>
<evidence type="ECO:0000313" key="3">
    <source>
        <dbReference type="EMBL" id="CZS94076.1"/>
    </source>
</evidence>
<protein>
    <recommendedName>
        <fullName evidence="5">Ecp2 effector protein domain-containing protein</fullName>
    </recommendedName>
</protein>
<keyword evidence="2" id="KW-0732">Signal</keyword>
<dbReference type="EMBL" id="FJUX01000017">
    <property type="protein sequence ID" value="CZS94076.1"/>
    <property type="molecule type" value="Genomic_DNA"/>
</dbReference>
<reference evidence="4" key="1">
    <citation type="submission" date="2016-03" db="EMBL/GenBank/DDBJ databases">
        <authorList>
            <person name="Guldener U."/>
        </authorList>
    </citation>
    <scope>NUCLEOTIDE SEQUENCE [LARGE SCALE GENOMIC DNA]</scope>
    <source>
        <strain evidence="4">04CH-RAC-A.6.1</strain>
    </source>
</reference>
<sequence length="264" mass="29330">MGFTLRLLLLSFVAGTAMSLAPCGVIEGRELTTSDTRYLTKMCWANYFRSNFDANDDYWGMGMAPLHDSPLPSCKYGVSPGFQRLLKDLELGYDKPISKSPTTTLSGDRFPSQTARKDYHNDSLADESIEQACKLRSHITLNYGHRNIILLFSSDHNDSSLKHANWSIDSDGNSSKHLDDEWSGTGTGTGTGTGVEQQGKFGGRECRRCCSLVEVIESKSRFISWKLMWLNRHNVQLACSIVLPVTCALSRGKRSSCQAKVERA</sequence>
<proteinExistence type="predicted"/>
<accession>A0A1E1K7L5</accession>
<dbReference type="AlphaFoldDB" id="A0A1E1K7L5"/>
<evidence type="ECO:0000256" key="1">
    <source>
        <dbReference type="SAM" id="MobiDB-lite"/>
    </source>
</evidence>
<organism evidence="3 4">
    <name type="scientific">Rhynchosporium agropyri</name>
    <dbReference type="NCBI Taxonomy" id="914238"/>
    <lineage>
        <taxon>Eukaryota</taxon>
        <taxon>Fungi</taxon>
        <taxon>Dikarya</taxon>
        <taxon>Ascomycota</taxon>
        <taxon>Pezizomycotina</taxon>
        <taxon>Leotiomycetes</taxon>
        <taxon>Helotiales</taxon>
        <taxon>Ploettnerulaceae</taxon>
        <taxon>Rhynchosporium</taxon>
    </lineage>
</organism>
<evidence type="ECO:0008006" key="5">
    <source>
        <dbReference type="Google" id="ProtNLM"/>
    </source>
</evidence>